<keyword evidence="6" id="KW-0833">Ubl conjugation pathway</keyword>
<organism evidence="14 15">
    <name type="scientific">Musa troglodytarum</name>
    <name type="common">fe'i banana</name>
    <dbReference type="NCBI Taxonomy" id="320322"/>
    <lineage>
        <taxon>Eukaryota</taxon>
        <taxon>Viridiplantae</taxon>
        <taxon>Streptophyta</taxon>
        <taxon>Embryophyta</taxon>
        <taxon>Tracheophyta</taxon>
        <taxon>Spermatophyta</taxon>
        <taxon>Magnoliopsida</taxon>
        <taxon>Liliopsida</taxon>
        <taxon>Zingiberales</taxon>
        <taxon>Musaceae</taxon>
        <taxon>Musa</taxon>
    </lineage>
</organism>
<evidence type="ECO:0000256" key="4">
    <source>
        <dbReference type="ARBA" id="ARBA00022741"/>
    </source>
</evidence>
<dbReference type="SMART" id="SM00184">
    <property type="entry name" value="RING"/>
    <property type="match status" value="1"/>
</dbReference>
<dbReference type="GO" id="GO:0005524">
    <property type="term" value="F:ATP binding"/>
    <property type="evidence" value="ECO:0007669"/>
    <property type="project" value="UniProtKB-UniRule"/>
</dbReference>
<evidence type="ECO:0000256" key="1">
    <source>
        <dbReference type="ARBA" id="ARBA00022679"/>
    </source>
</evidence>
<dbReference type="OrthoDB" id="158357at2759"/>
<dbReference type="InterPro" id="IPR027484">
    <property type="entry name" value="PInositol-4-P-5-kinase_N"/>
</dbReference>
<dbReference type="AlphaFoldDB" id="A0A9E7GZ64"/>
<dbReference type="GO" id="GO:0010008">
    <property type="term" value="C:endosome membrane"/>
    <property type="evidence" value="ECO:0007669"/>
    <property type="project" value="TreeGrafter"/>
</dbReference>
<evidence type="ECO:0000256" key="2">
    <source>
        <dbReference type="ARBA" id="ARBA00022723"/>
    </source>
</evidence>
<dbReference type="CDD" id="cd17300">
    <property type="entry name" value="PIPKc_PIKfyve"/>
    <property type="match status" value="1"/>
</dbReference>
<feature type="domain" description="RING-type" evidence="13">
    <location>
        <begin position="350"/>
        <end position="555"/>
    </location>
</feature>
<evidence type="ECO:0000313" key="14">
    <source>
        <dbReference type="EMBL" id="URE23911.1"/>
    </source>
</evidence>
<dbReference type="EMBL" id="CP097510">
    <property type="protein sequence ID" value="URE23911.1"/>
    <property type="molecule type" value="Genomic_DNA"/>
</dbReference>
<keyword evidence="3" id="KW-0677">Repeat</keyword>
<evidence type="ECO:0000259" key="12">
    <source>
        <dbReference type="PROSITE" id="PS51455"/>
    </source>
</evidence>
<name>A0A9E7GZ64_9LILI</name>
<dbReference type="PANTHER" id="PTHR45748">
    <property type="entry name" value="1-PHOSPHATIDYLINOSITOL 3-PHOSPHATE 5-KINASE-RELATED"/>
    <property type="match status" value="1"/>
</dbReference>
<dbReference type="InterPro" id="IPR013083">
    <property type="entry name" value="Znf_RING/FYVE/PHD"/>
</dbReference>
<dbReference type="Pfam" id="PF01485">
    <property type="entry name" value="IBR"/>
    <property type="match status" value="1"/>
</dbReference>
<dbReference type="PROSITE" id="PS51873">
    <property type="entry name" value="TRIAD"/>
    <property type="match status" value="1"/>
</dbReference>
<dbReference type="SUPFAM" id="SSF56104">
    <property type="entry name" value="SAICAR synthase-like"/>
    <property type="match status" value="1"/>
</dbReference>
<keyword evidence="2" id="KW-0479">Metal-binding</keyword>
<dbReference type="FunFam" id="3.30.40.10:FF:000230">
    <property type="entry name" value="RBR-type E3 ubiquitin transferase"/>
    <property type="match status" value="1"/>
</dbReference>
<dbReference type="PROSITE" id="PS00518">
    <property type="entry name" value="ZF_RING_1"/>
    <property type="match status" value="1"/>
</dbReference>
<evidence type="ECO:0000256" key="8">
    <source>
        <dbReference type="ARBA" id="ARBA00022840"/>
    </source>
</evidence>
<dbReference type="SMART" id="SM00647">
    <property type="entry name" value="IBR"/>
    <property type="match status" value="2"/>
</dbReference>
<sequence length="555" mass="63068">MHVRVSFAVNGPHGKVRYSVTCYYAKCFDSLRRTCCPSELDFIRSLSRCKNGEHRVGRAMSSLKSLDDRFIIKQVTKTELESFIKFAPEYFKYLLESISTGSPTCLAKILGIYQVAVKNLKGGKESRMDVLVMENLLFGRSVKWLYDLKGSSRSRYNADISGNNKVLLDQNLIEAMPTSPIFVGNKAKRLLERAVWNDTAFLASIDVMDYSLLVGVDENKQELVVGIIDFMRQYTWDKHLETWWSPPAIIPSNSPSDLGQDNLLNSQHEVPANFMQVHRMEQESFTRLRHLVDDFYFSALSDTDQELFPISDELQLQEVLMSAVVASCSVRVRSPAVRTINERGESSSSAPVLCKICMDTAPAAEMFWSSNCSHSFCQHCLSRYIGAKVQENILTVKCPEIECKGVLRPELCQDIVPADVFSRWETALCESMVLASQRFYCPFKDCSALMVDDGQETVRQSECPNCQRLFCAQCKVGWHSGLSCEEFKMLGTDERGRDDLMLMKIAKDKRWKRCPRCRFFVEKTQGCMHITCRCGFEFCYGCGSKYGMTHSCRGA</sequence>
<dbReference type="InterPro" id="IPR017907">
    <property type="entry name" value="Znf_RING_CS"/>
</dbReference>
<dbReference type="Gene3D" id="3.30.800.10">
    <property type="entry name" value="Phosphatidylinositol Phosphate Kinase II Beta"/>
    <property type="match status" value="1"/>
</dbReference>
<dbReference type="InterPro" id="IPR044769">
    <property type="entry name" value="PIKfyve_PIPKc"/>
</dbReference>
<dbReference type="Gene3D" id="3.30.810.10">
    <property type="entry name" value="2-Layer Sandwich"/>
    <property type="match status" value="1"/>
</dbReference>
<keyword evidence="5 9" id="KW-0863">Zinc-finger</keyword>
<keyword evidence="1 10" id="KW-0808">Transferase</keyword>
<evidence type="ECO:0000256" key="7">
    <source>
        <dbReference type="ARBA" id="ARBA00022833"/>
    </source>
</evidence>
<dbReference type="PROSITE" id="PS51455">
    <property type="entry name" value="PIPK"/>
    <property type="match status" value="1"/>
</dbReference>
<evidence type="ECO:0000256" key="5">
    <source>
        <dbReference type="ARBA" id="ARBA00022771"/>
    </source>
</evidence>
<keyword evidence="15" id="KW-1185">Reference proteome</keyword>
<dbReference type="Pfam" id="PF22191">
    <property type="entry name" value="IBR_1"/>
    <property type="match status" value="1"/>
</dbReference>
<keyword evidence="7" id="KW-0862">Zinc</keyword>
<dbReference type="Gene3D" id="3.30.40.10">
    <property type="entry name" value="Zinc/RING finger domain, C3HC4 (zinc finger)"/>
    <property type="match status" value="1"/>
</dbReference>
<dbReference type="InterPro" id="IPR027483">
    <property type="entry name" value="PInositol-4-P-4/5-kinase_C_sf"/>
</dbReference>
<dbReference type="SMART" id="SM00330">
    <property type="entry name" value="PIPKc"/>
    <property type="match status" value="1"/>
</dbReference>
<evidence type="ECO:0000256" key="3">
    <source>
        <dbReference type="ARBA" id="ARBA00022737"/>
    </source>
</evidence>
<dbReference type="FunFam" id="3.30.810.10:FF:000001">
    <property type="entry name" value="1-phosphatidylinositol 3-phosphate 5-kinase FAB1"/>
    <property type="match status" value="1"/>
</dbReference>
<evidence type="ECO:0000256" key="6">
    <source>
        <dbReference type="ARBA" id="ARBA00022786"/>
    </source>
</evidence>
<dbReference type="GO" id="GO:0000285">
    <property type="term" value="F:1-phosphatidylinositol-3-phosphate 5-kinase activity"/>
    <property type="evidence" value="ECO:0007669"/>
    <property type="project" value="InterPro"/>
</dbReference>
<dbReference type="InterPro" id="IPR002867">
    <property type="entry name" value="IBR_dom"/>
</dbReference>
<keyword evidence="10" id="KW-0418">Kinase</keyword>
<dbReference type="CDD" id="cd22584">
    <property type="entry name" value="Rcat_RBR_unk"/>
    <property type="match status" value="1"/>
</dbReference>
<dbReference type="GO" id="GO:0046854">
    <property type="term" value="P:phosphatidylinositol phosphate biosynthetic process"/>
    <property type="evidence" value="ECO:0007669"/>
    <property type="project" value="TreeGrafter"/>
</dbReference>
<keyword evidence="4 10" id="KW-0547">Nucleotide-binding</keyword>
<dbReference type="SUPFAM" id="SSF57850">
    <property type="entry name" value="RING/U-box"/>
    <property type="match status" value="3"/>
</dbReference>
<dbReference type="GO" id="GO:0008270">
    <property type="term" value="F:zinc ion binding"/>
    <property type="evidence" value="ECO:0007669"/>
    <property type="project" value="UniProtKB-KW"/>
</dbReference>
<dbReference type="CDD" id="cd22582">
    <property type="entry name" value="BRcat_RBR_unk"/>
    <property type="match status" value="1"/>
</dbReference>
<dbReference type="FunFam" id="1.20.120.1750:FF:000018">
    <property type="entry name" value="RBR-type E3 ubiquitin transferase"/>
    <property type="match status" value="1"/>
</dbReference>
<evidence type="ECO:0000313" key="15">
    <source>
        <dbReference type="Proteomes" id="UP001055439"/>
    </source>
</evidence>
<keyword evidence="8 10" id="KW-0067">ATP-binding</keyword>
<evidence type="ECO:0000259" key="13">
    <source>
        <dbReference type="PROSITE" id="PS51873"/>
    </source>
</evidence>
<dbReference type="InterPro" id="IPR044066">
    <property type="entry name" value="TRIAD_supradom"/>
</dbReference>
<accession>A0A9E7GZ64</accession>
<dbReference type="Proteomes" id="UP001055439">
    <property type="component" value="Chromosome 8"/>
</dbReference>
<feature type="domain" description="PIPK" evidence="12">
    <location>
        <begin position="1"/>
        <end position="275"/>
    </location>
</feature>
<evidence type="ECO:0000259" key="11">
    <source>
        <dbReference type="PROSITE" id="PS50089"/>
    </source>
</evidence>
<dbReference type="Pfam" id="PF01504">
    <property type="entry name" value="PIP5K"/>
    <property type="match status" value="1"/>
</dbReference>
<evidence type="ECO:0000256" key="9">
    <source>
        <dbReference type="PROSITE-ProRule" id="PRU00175"/>
    </source>
</evidence>
<dbReference type="InterPro" id="IPR001841">
    <property type="entry name" value="Znf_RING"/>
</dbReference>
<dbReference type="Gene3D" id="1.20.120.1750">
    <property type="match status" value="1"/>
</dbReference>
<dbReference type="InterPro" id="IPR002498">
    <property type="entry name" value="PInositol-4-P-4/5-kinase_core"/>
</dbReference>
<dbReference type="PROSITE" id="PS50089">
    <property type="entry name" value="ZF_RING_2"/>
    <property type="match status" value="1"/>
</dbReference>
<evidence type="ECO:0000256" key="10">
    <source>
        <dbReference type="PROSITE-ProRule" id="PRU00781"/>
    </source>
</evidence>
<gene>
    <name evidence="14" type="ORF">MUK42_14082</name>
</gene>
<dbReference type="PANTHER" id="PTHR45748:SF7">
    <property type="entry name" value="1-PHOSPHATIDYLINOSITOL 3-PHOSPHATE 5-KINASE-RELATED"/>
    <property type="match status" value="1"/>
</dbReference>
<feature type="domain" description="RING-type" evidence="11">
    <location>
        <begin position="354"/>
        <end position="399"/>
    </location>
</feature>
<protein>
    <submittedName>
        <fullName evidence="14">Phosphatidylinositol-4-phosphate 5-Kinase</fullName>
    </submittedName>
</protein>
<reference evidence="14" key="1">
    <citation type="submission" date="2022-05" db="EMBL/GenBank/DDBJ databases">
        <title>The Musa troglodytarum L. genome provides insights into the mechanism of non-climacteric behaviour and enrichment of carotenoids.</title>
        <authorList>
            <person name="Wang J."/>
        </authorList>
    </citation>
    <scope>NUCLEOTIDE SEQUENCE</scope>
    <source>
        <tissue evidence="14">Leaf</tissue>
    </source>
</reference>
<proteinExistence type="predicted"/>